<evidence type="ECO:0000313" key="6">
    <source>
        <dbReference type="EMBL" id="JAG28193.1"/>
    </source>
</evidence>
<reference evidence="3" key="1">
    <citation type="journal article" date="2014" name="PLoS ONE">
        <title>Transcriptome-Based Identification of ABC Transporters in the Western Tarnished Plant Bug Lygus hesperus.</title>
        <authorList>
            <person name="Hull J.J."/>
            <person name="Chaney K."/>
            <person name="Geib S.M."/>
            <person name="Fabrick J.A."/>
            <person name="Brent C.S."/>
            <person name="Walsh D."/>
            <person name="Lavine L.C."/>
        </authorList>
    </citation>
    <scope>NUCLEOTIDE SEQUENCE</scope>
</reference>
<evidence type="ECO:0000313" key="9">
    <source>
        <dbReference type="EMBL" id="JAQ04372.1"/>
    </source>
</evidence>
<dbReference type="EMBL" id="GBHO01015416">
    <property type="protein sequence ID" value="JAG28188.1"/>
    <property type="molecule type" value="Transcribed_RNA"/>
</dbReference>
<protein>
    <submittedName>
        <fullName evidence="3">D-amino acid dehydrogenase 1 small subunit</fullName>
    </submittedName>
</protein>
<accession>A0A0A9YFC9</accession>
<dbReference type="EMBL" id="GBHO01015411">
    <property type="protein sequence ID" value="JAG28193.1"/>
    <property type="molecule type" value="Transcribed_RNA"/>
</dbReference>
<evidence type="ECO:0000313" key="7">
    <source>
        <dbReference type="EMBL" id="JAG28194.1"/>
    </source>
</evidence>
<dbReference type="EMBL" id="GBHO01015410">
    <property type="protein sequence ID" value="JAG28194.1"/>
    <property type="molecule type" value="Transcribed_RNA"/>
</dbReference>
<sequence length="170" mass="18777">MEASKGGTTEDARRGVEIVVEEHCTMHVTLDGQVLEGKLQGEMKLQVEEPKYTNIAIQTSINKGDGDGVYRTILRPELSKQAFEVGILVPSMATSDSSSEQESEVGAASFAVSSTPLVVCKWMITQSMIKQHLRTSHETNFTSPFVVPFTIDIRIHSITFEMSRVDMVVQ</sequence>
<dbReference type="EMBL" id="GBHO01015412">
    <property type="protein sequence ID" value="JAG28192.1"/>
    <property type="molecule type" value="Transcribed_RNA"/>
</dbReference>
<proteinExistence type="predicted"/>
<evidence type="ECO:0000313" key="3">
    <source>
        <dbReference type="EMBL" id="JAG28190.1"/>
    </source>
</evidence>
<dbReference type="EMBL" id="GBHO01015415">
    <property type="protein sequence ID" value="JAG28189.1"/>
    <property type="molecule type" value="Transcribed_RNA"/>
</dbReference>
<evidence type="ECO:0000313" key="8">
    <source>
        <dbReference type="EMBL" id="JAG28195.1"/>
    </source>
</evidence>
<dbReference type="EMBL" id="GBHO01015414">
    <property type="protein sequence ID" value="JAG28190.1"/>
    <property type="molecule type" value="Transcribed_RNA"/>
</dbReference>
<organism evidence="3">
    <name type="scientific">Lygus hesperus</name>
    <name type="common">Western plant bug</name>
    <dbReference type="NCBI Taxonomy" id="30085"/>
    <lineage>
        <taxon>Eukaryota</taxon>
        <taxon>Metazoa</taxon>
        <taxon>Ecdysozoa</taxon>
        <taxon>Arthropoda</taxon>
        <taxon>Hexapoda</taxon>
        <taxon>Insecta</taxon>
        <taxon>Pterygota</taxon>
        <taxon>Neoptera</taxon>
        <taxon>Paraneoptera</taxon>
        <taxon>Hemiptera</taxon>
        <taxon>Heteroptera</taxon>
        <taxon>Panheteroptera</taxon>
        <taxon>Cimicomorpha</taxon>
        <taxon>Miridae</taxon>
        <taxon>Mirini</taxon>
        <taxon>Lygus</taxon>
    </lineage>
</organism>
<dbReference type="AlphaFoldDB" id="A0A0A9YFC9"/>
<evidence type="ECO:0000313" key="4">
    <source>
        <dbReference type="EMBL" id="JAG28191.1"/>
    </source>
</evidence>
<evidence type="ECO:0000313" key="1">
    <source>
        <dbReference type="EMBL" id="JAG28188.1"/>
    </source>
</evidence>
<reference evidence="9" key="3">
    <citation type="journal article" date="2016" name="Gigascience">
        <title>De novo construction of an expanded transcriptome assembly for the western tarnished plant bug, Lygus hesperus.</title>
        <authorList>
            <person name="Tassone E.E."/>
            <person name="Geib S.M."/>
            <person name="Hall B."/>
            <person name="Fabrick J.A."/>
            <person name="Brent C.S."/>
            <person name="Hull J.J."/>
        </authorList>
    </citation>
    <scope>NUCLEOTIDE SEQUENCE</scope>
</reference>
<dbReference type="EMBL" id="GDHC01014257">
    <property type="protein sequence ID" value="JAQ04372.1"/>
    <property type="molecule type" value="Transcribed_RNA"/>
</dbReference>
<gene>
    <name evidence="3" type="primary">dadA1_6</name>
    <name evidence="5" type="synonym">dadA1_0</name>
    <name evidence="6" type="synonym">dadA1_1</name>
    <name evidence="8" type="synonym">dadA1_2</name>
    <name evidence="2" type="synonym">dadA1_3</name>
    <name evidence="1" type="synonym">dadA1_4</name>
    <name evidence="4" type="synonym">dadA1_5</name>
    <name evidence="7" type="synonym">dadA1_7</name>
    <name evidence="5" type="ORF">CM83_89416</name>
    <name evidence="6" type="ORF">CM83_89418</name>
    <name evidence="7" type="ORF">CM83_89420</name>
    <name evidence="1" type="ORF">CM83_89422</name>
    <name evidence="2" type="ORF">CM83_89424</name>
    <name evidence="3" type="ORF">CM83_89426</name>
    <name evidence="4" type="ORF">CM83_89428</name>
    <name evidence="8" type="ORF">CM83_89430</name>
    <name evidence="9" type="ORF">g.18491</name>
</gene>
<dbReference type="EMBL" id="GBHO01015409">
    <property type="protein sequence ID" value="JAG28195.1"/>
    <property type="molecule type" value="Transcribed_RNA"/>
</dbReference>
<reference evidence="3" key="2">
    <citation type="submission" date="2014-07" db="EMBL/GenBank/DDBJ databases">
        <authorList>
            <person name="Hull J."/>
        </authorList>
    </citation>
    <scope>NUCLEOTIDE SEQUENCE</scope>
</reference>
<evidence type="ECO:0000313" key="5">
    <source>
        <dbReference type="EMBL" id="JAG28192.1"/>
    </source>
</evidence>
<evidence type="ECO:0000313" key="2">
    <source>
        <dbReference type="EMBL" id="JAG28189.1"/>
    </source>
</evidence>
<name>A0A0A9YFC9_LYGHE</name>
<dbReference type="EMBL" id="GBHO01015413">
    <property type="protein sequence ID" value="JAG28191.1"/>
    <property type="molecule type" value="Transcribed_RNA"/>
</dbReference>